<name>A0A914L3P1_MELIC</name>
<evidence type="ECO:0000313" key="2">
    <source>
        <dbReference type="Proteomes" id="UP000887563"/>
    </source>
</evidence>
<sequence length="297" mass="33345">MLRTRSIRSSQPPAFLMNIIKHSALIGFLFFVLAIIYTFLLISGEIGEYTKIQENALLAGLVDERWHDINKLSQLLEDLGEIKNNQIEIRNFIFDEFVKMRVEVYRQKFKLLPSFKLNNTSNGENIYGIIRAFRASPVEAILLAVPTTSIESIAVALAFADYAKDQLYWSRDLVFLFVDGGTTQSADIWLSSYHGQRQKEGIELIDDELEAHGGTFIGAFGLDINGNIFGDVEVLHGMINGKLPNMDLFDLAVLLTEKAGAIPTVHKITRARNHFNFRGAANTFLNGIVSLVCLFLN</sequence>
<protein>
    <submittedName>
        <fullName evidence="3">VWFA domain-containing protein</fullName>
    </submittedName>
</protein>
<organism evidence="2 3">
    <name type="scientific">Meloidogyne incognita</name>
    <name type="common">Southern root-knot nematode worm</name>
    <name type="synonym">Oxyuris incognita</name>
    <dbReference type="NCBI Taxonomy" id="6306"/>
    <lineage>
        <taxon>Eukaryota</taxon>
        <taxon>Metazoa</taxon>
        <taxon>Ecdysozoa</taxon>
        <taxon>Nematoda</taxon>
        <taxon>Chromadorea</taxon>
        <taxon>Rhabditida</taxon>
        <taxon>Tylenchina</taxon>
        <taxon>Tylenchomorpha</taxon>
        <taxon>Tylenchoidea</taxon>
        <taxon>Meloidogynidae</taxon>
        <taxon>Meloidogyninae</taxon>
        <taxon>Meloidogyne</taxon>
        <taxon>Meloidogyne incognita group</taxon>
    </lineage>
</organism>
<dbReference type="Pfam" id="PF04114">
    <property type="entry name" value="Gaa1"/>
    <property type="match status" value="1"/>
</dbReference>
<accession>A0A914L3P1</accession>
<dbReference type="InterPro" id="IPR007246">
    <property type="entry name" value="Gaa1"/>
</dbReference>
<dbReference type="GO" id="GO:0016255">
    <property type="term" value="P:attachment of GPI anchor to protein"/>
    <property type="evidence" value="ECO:0007669"/>
    <property type="project" value="TreeGrafter"/>
</dbReference>
<dbReference type="Proteomes" id="UP000887563">
    <property type="component" value="Unplaced"/>
</dbReference>
<keyword evidence="1" id="KW-1133">Transmembrane helix</keyword>
<dbReference type="AlphaFoldDB" id="A0A914L3P1"/>
<proteinExistence type="predicted"/>
<evidence type="ECO:0000256" key="1">
    <source>
        <dbReference type="SAM" id="Phobius"/>
    </source>
</evidence>
<feature type="transmembrane region" description="Helical" evidence="1">
    <location>
        <begin position="20"/>
        <end position="42"/>
    </location>
</feature>
<dbReference type="PANTHER" id="PTHR13304">
    <property type="entry name" value="GLYCOSYLPHOSPHATIDYLINOSITOL ANCHOR ATTACHMENT 1 PROTEIN"/>
    <property type="match status" value="1"/>
</dbReference>
<keyword evidence="2" id="KW-1185">Reference proteome</keyword>
<reference evidence="3" key="1">
    <citation type="submission" date="2022-11" db="UniProtKB">
        <authorList>
            <consortium name="WormBaseParasite"/>
        </authorList>
    </citation>
    <scope>IDENTIFICATION</scope>
</reference>
<evidence type="ECO:0000313" key="3">
    <source>
        <dbReference type="WBParaSite" id="Minc3s00245g08443"/>
    </source>
</evidence>
<dbReference type="WBParaSite" id="Minc3s00245g08443">
    <property type="protein sequence ID" value="Minc3s00245g08443"/>
    <property type="gene ID" value="Minc3s00245g08443"/>
</dbReference>
<dbReference type="PANTHER" id="PTHR13304:SF0">
    <property type="entry name" value="GLYCOSYLPHOSPHATIDYLINOSITOL ANCHOR ATTACHMENT 1 PROTEIN"/>
    <property type="match status" value="1"/>
</dbReference>
<keyword evidence="1" id="KW-0812">Transmembrane</keyword>
<keyword evidence="1" id="KW-0472">Membrane</keyword>
<dbReference type="GO" id="GO:0042765">
    <property type="term" value="C:GPI-anchor transamidase complex"/>
    <property type="evidence" value="ECO:0007669"/>
    <property type="project" value="InterPro"/>
</dbReference>